<gene>
    <name evidence="2" type="ORF">Pan44_54480</name>
</gene>
<keyword evidence="3" id="KW-1185">Reference proteome</keyword>
<feature type="region of interest" description="Disordered" evidence="1">
    <location>
        <begin position="131"/>
        <end position="220"/>
    </location>
</feature>
<dbReference type="InParanoid" id="A0A517SMN0"/>
<organism evidence="2 3">
    <name type="scientific">Caulifigura coniformis</name>
    <dbReference type="NCBI Taxonomy" id="2527983"/>
    <lineage>
        <taxon>Bacteria</taxon>
        <taxon>Pseudomonadati</taxon>
        <taxon>Planctomycetota</taxon>
        <taxon>Planctomycetia</taxon>
        <taxon>Planctomycetales</taxon>
        <taxon>Planctomycetaceae</taxon>
        <taxon>Caulifigura</taxon>
    </lineage>
</organism>
<dbReference type="OrthoDB" id="288935at2"/>
<dbReference type="KEGG" id="ccos:Pan44_54480"/>
<name>A0A517SMN0_9PLAN</name>
<dbReference type="Proteomes" id="UP000315700">
    <property type="component" value="Chromosome"/>
</dbReference>
<reference evidence="2 3" key="1">
    <citation type="submission" date="2019-02" db="EMBL/GenBank/DDBJ databases">
        <title>Deep-cultivation of Planctomycetes and their phenomic and genomic characterization uncovers novel biology.</title>
        <authorList>
            <person name="Wiegand S."/>
            <person name="Jogler M."/>
            <person name="Boedeker C."/>
            <person name="Pinto D."/>
            <person name="Vollmers J."/>
            <person name="Rivas-Marin E."/>
            <person name="Kohn T."/>
            <person name="Peeters S.H."/>
            <person name="Heuer A."/>
            <person name="Rast P."/>
            <person name="Oberbeckmann S."/>
            <person name="Bunk B."/>
            <person name="Jeske O."/>
            <person name="Meyerdierks A."/>
            <person name="Storesund J.E."/>
            <person name="Kallscheuer N."/>
            <person name="Luecker S."/>
            <person name="Lage O.M."/>
            <person name="Pohl T."/>
            <person name="Merkel B.J."/>
            <person name="Hornburger P."/>
            <person name="Mueller R.-W."/>
            <person name="Bruemmer F."/>
            <person name="Labrenz M."/>
            <person name="Spormann A.M."/>
            <person name="Op den Camp H."/>
            <person name="Overmann J."/>
            <person name="Amann R."/>
            <person name="Jetten M.S.M."/>
            <person name="Mascher T."/>
            <person name="Medema M.H."/>
            <person name="Devos D.P."/>
            <person name="Kaster A.-K."/>
            <person name="Ovreas L."/>
            <person name="Rohde M."/>
            <person name="Galperin M.Y."/>
            <person name="Jogler C."/>
        </authorList>
    </citation>
    <scope>NUCLEOTIDE SEQUENCE [LARGE SCALE GENOMIC DNA]</scope>
    <source>
        <strain evidence="2 3">Pan44</strain>
    </source>
</reference>
<sequence length="500" mass="53750">MTLRLLRNHRIIRRNTRLASEPAGPAPGGIPSPGRPLFGLWKSLQQATAWRGWSTAVLMAACSLAWNTAGYAADEPSDPISKLGQRSALQRWKEARSEWTGMGAARRERRQQQKHGAALDTTFAPDVAAPTQPLPAINVPLDSDPIDPPATIDLSPALTQPEPEAPRFLAPPRHAASSRPTPEAAPPVPAATASVQGEPAPFPVALTPEPLSPPKTASATVEPPIPLPAVQNLPDVPPQVERFAPASIVVEKPAVPETSSQLLPLPDLAPAQPTATALLNQIPRTPVAPSPTPAPPSTRSAPPPAPRLPDDSPRYEIPRSELLVPPAPDAAGRQRFAGPVELPQLKKITEIQPFKSCSTDGSGVKMCPPNTAGEGADRCPEQHPLPVFEGADRNFIDIEYCWDASNLFHTPLYFEDVGLERYGHTYSEPFQSIASATKFGVQLAGLPYQMAMAPVHKREYPLGYYRPGDPAPYKAYQVPLNGEAAFKAAYFYTGMSFIVP</sequence>
<dbReference type="RefSeq" id="WP_145034729.1">
    <property type="nucleotide sequence ID" value="NZ_CP036271.1"/>
</dbReference>
<evidence type="ECO:0000313" key="3">
    <source>
        <dbReference type="Proteomes" id="UP000315700"/>
    </source>
</evidence>
<feature type="compositionally biased region" description="Pro residues" evidence="1">
    <location>
        <begin position="286"/>
        <end position="307"/>
    </location>
</feature>
<evidence type="ECO:0000256" key="1">
    <source>
        <dbReference type="SAM" id="MobiDB-lite"/>
    </source>
</evidence>
<dbReference type="EMBL" id="CP036271">
    <property type="protein sequence ID" value="QDT57379.1"/>
    <property type="molecule type" value="Genomic_DNA"/>
</dbReference>
<feature type="region of interest" description="Disordered" evidence="1">
    <location>
        <begin position="283"/>
        <end position="316"/>
    </location>
</feature>
<protein>
    <submittedName>
        <fullName evidence="2">Uncharacterized protein</fullName>
    </submittedName>
</protein>
<dbReference type="AlphaFoldDB" id="A0A517SMN0"/>
<accession>A0A517SMN0</accession>
<evidence type="ECO:0000313" key="2">
    <source>
        <dbReference type="EMBL" id="QDT57379.1"/>
    </source>
</evidence>
<proteinExistence type="predicted"/>